<dbReference type="PANTHER" id="PTHR11351">
    <property type="entry name" value="ACYL-COA DESATURASE"/>
    <property type="match status" value="1"/>
</dbReference>
<gene>
    <name evidence="17" type="ORF">Tci_007209</name>
</gene>
<dbReference type="CDD" id="cd09272">
    <property type="entry name" value="RNase_HI_RT_Ty1"/>
    <property type="match status" value="1"/>
</dbReference>
<keyword evidence="5" id="KW-0276">Fatty acid metabolism</keyword>
<dbReference type="InterPro" id="IPR057670">
    <property type="entry name" value="SH3_retrovirus"/>
</dbReference>
<comment type="pathway">
    <text evidence="2">Lipid metabolism.</text>
</comment>
<evidence type="ECO:0000256" key="10">
    <source>
        <dbReference type="ARBA" id="ARBA00023136"/>
    </source>
</evidence>
<evidence type="ECO:0000256" key="4">
    <source>
        <dbReference type="ARBA" id="ARBA00022692"/>
    </source>
</evidence>
<feature type="transmembrane region" description="Helical" evidence="13">
    <location>
        <begin position="796"/>
        <end position="817"/>
    </location>
</feature>
<organism evidence="17">
    <name type="scientific">Tanacetum cinerariifolium</name>
    <name type="common">Dalmatian daisy</name>
    <name type="synonym">Chrysanthemum cinerariifolium</name>
    <dbReference type="NCBI Taxonomy" id="118510"/>
    <lineage>
        <taxon>Eukaryota</taxon>
        <taxon>Viridiplantae</taxon>
        <taxon>Streptophyta</taxon>
        <taxon>Embryophyta</taxon>
        <taxon>Tracheophyta</taxon>
        <taxon>Spermatophyta</taxon>
        <taxon>Magnoliopsida</taxon>
        <taxon>eudicotyledons</taxon>
        <taxon>Gunneridae</taxon>
        <taxon>Pentapetalae</taxon>
        <taxon>asterids</taxon>
        <taxon>campanulids</taxon>
        <taxon>Asterales</taxon>
        <taxon>Asteraceae</taxon>
        <taxon>Asteroideae</taxon>
        <taxon>Anthemideae</taxon>
        <taxon>Anthemidinae</taxon>
        <taxon>Tanacetum</taxon>
    </lineage>
</organism>
<keyword evidence="4 11" id="KW-0812">Transmembrane</keyword>
<dbReference type="Pfam" id="PF00487">
    <property type="entry name" value="FA_desaturase"/>
    <property type="match status" value="1"/>
</dbReference>
<comment type="caution">
    <text evidence="17">The sequence shown here is derived from an EMBL/GenBank/DDBJ whole genome shotgun (WGS) entry which is preliminary data.</text>
</comment>
<accession>A0A6L2JE24</accession>
<keyword evidence="10 13" id="KW-0472">Membrane</keyword>
<reference evidence="17" key="1">
    <citation type="journal article" date="2019" name="Sci. Rep.">
        <title>Draft genome of Tanacetum cinerariifolium, the natural source of mosquito coil.</title>
        <authorList>
            <person name="Yamashiro T."/>
            <person name="Shiraishi A."/>
            <person name="Satake H."/>
            <person name="Nakayama K."/>
        </authorList>
    </citation>
    <scope>NUCLEOTIDE SEQUENCE</scope>
</reference>
<evidence type="ECO:0000256" key="6">
    <source>
        <dbReference type="ARBA" id="ARBA00022989"/>
    </source>
</evidence>
<evidence type="ECO:0000259" key="15">
    <source>
        <dbReference type="Pfam" id="PF07727"/>
    </source>
</evidence>
<comment type="domain">
    <text evidence="11">The histidine box domains are involved in binding the catalytic metal ions.</text>
</comment>
<keyword evidence="6 13" id="KW-1133">Transmembrane helix</keyword>
<dbReference type="GO" id="GO:0016717">
    <property type="term" value="F:oxidoreductase activity, acting on paired donors, with oxidation of a pair of donors resulting in the reduction of molecular oxygen to two molecules of water"/>
    <property type="evidence" value="ECO:0007669"/>
    <property type="project" value="InterPro"/>
</dbReference>
<evidence type="ECO:0000256" key="2">
    <source>
        <dbReference type="ARBA" id="ARBA00005189"/>
    </source>
</evidence>
<name>A0A6L2JE24_TANCI</name>
<dbReference type="PANTHER" id="PTHR11351:SF87">
    <property type="entry name" value="LIPID DESATURASE ADS3.2, CHLOROPLASTIC-RELATED"/>
    <property type="match status" value="1"/>
</dbReference>
<evidence type="ECO:0000256" key="5">
    <source>
        <dbReference type="ARBA" id="ARBA00022832"/>
    </source>
</evidence>
<sequence length="923" mass="105941">MQDSYDQLRRILFSQQEHEIYDKLFFKSVPSSRLLILSSLDHRRLCFGLVKNPNFFKLGRVLGTGSEFGGLYLFDKEYNKSTVASNSSLNLSNIDHEGPCEVISREGFRYFLTIVDDYSRLPSSVLNGKSPFSLVYNKEPNLSHLRSFGCLCYAALIKGSDKFFEKSEKCVLIGYASDKKAYKLFSLENKNVLYYKDVKFYDTIFPYKMSVQLDVEHDETESAVTNLNFIDCVESDPKPKASISPNDDDEGSSYRDGSVHQSGPSHSLDQPKVDEQIPTSGSGSDLQGSANDRSKWVFKIKYKSDGEVDRFKARVVAKGFGQKEGLDYEETFSPVVKMRTVICLLSLAVQNEWDTYQMDINNAFLYGNLIEEVYMLPHLGFFDPSDKRVCTSKVEIAKFKHFLTNRADISYVVHCLSQHMHAPLKSHFDIALILLKYLKLAPGFGVQFVKRQSGFDIKAFLDSDWAKCPVTRRSVSGYCVFVNGCLVFWKSKKQVTLSKSSAEAEYRSMAAATCEIMWMVKIISDLNIKNLLPAKLYCDNKAAMQIVANPVMHEKTKHFDLDVHFIRQKVCSGLIKTVKVETKHNVADILTKALGSFQHGFLTKKFEMRKLNTTSGGVEESEYGKILFSDVMVTRKRNHFLGRKWRTVDIKMGVGILGIHLLALFAPFTFTWGAFWAAFWSYILCGVCGINLSYHRNLSHHSFKLPKWLEYTFAYLGVLSFQRDPIYWVSIHRYHHQYVDSEKDAHSPIFGFWFSHMGWLFDSGYILEKYQERKNAQDLKSQVFYRFVKTTYNLHIIGFSILVYAIGGFNYLVWIVGVRTTCFYHVTFLLNSACHIWGNQAWNTGDLSKNNWLVALLGFGEGWHNNHHAFEYSARHGLEWWQIDICWYLIRLLEAVGLATNVKLPSEAHKHKKSFASDHNKLN</sequence>
<evidence type="ECO:0000256" key="8">
    <source>
        <dbReference type="ARBA" id="ARBA00023004"/>
    </source>
</evidence>
<keyword evidence="11" id="KW-0444">Lipid biosynthesis</keyword>
<keyword evidence="9" id="KW-0443">Lipid metabolism</keyword>
<dbReference type="Pfam" id="PF07727">
    <property type="entry name" value="RVT_2"/>
    <property type="match status" value="1"/>
</dbReference>
<evidence type="ECO:0000256" key="13">
    <source>
        <dbReference type="SAM" id="Phobius"/>
    </source>
</evidence>
<dbReference type="GO" id="GO:0005789">
    <property type="term" value="C:endoplasmic reticulum membrane"/>
    <property type="evidence" value="ECO:0007669"/>
    <property type="project" value="TreeGrafter"/>
</dbReference>
<keyword evidence="7 11" id="KW-0560">Oxidoreductase</keyword>
<feature type="transmembrane region" description="Helical" evidence="13">
    <location>
        <begin position="674"/>
        <end position="694"/>
    </location>
</feature>
<dbReference type="Pfam" id="PF25597">
    <property type="entry name" value="SH3_retrovirus"/>
    <property type="match status" value="1"/>
</dbReference>
<comment type="subcellular location">
    <subcellularLocation>
        <location evidence="1">Membrane</location>
        <topology evidence="1">Multi-pass membrane protein</topology>
    </subcellularLocation>
</comment>
<keyword evidence="11" id="KW-0275">Fatty acid biosynthesis</keyword>
<dbReference type="AlphaFoldDB" id="A0A6L2JE24"/>
<dbReference type="GO" id="GO:0042761">
    <property type="term" value="P:very long-chain fatty acid biosynthetic process"/>
    <property type="evidence" value="ECO:0007669"/>
    <property type="project" value="TreeGrafter"/>
</dbReference>
<proteinExistence type="inferred from homology"/>
<evidence type="ECO:0000313" key="17">
    <source>
        <dbReference type="EMBL" id="GEU35231.1"/>
    </source>
</evidence>
<dbReference type="EMBL" id="BKCJ010000667">
    <property type="protein sequence ID" value="GEU35231.1"/>
    <property type="molecule type" value="Genomic_DNA"/>
</dbReference>
<feature type="region of interest" description="Disordered" evidence="12">
    <location>
        <begin position="236"/>
        <end position="290"/>
    </location>
</feature>
<feature type="domain" description="Fatty acid desaturase" evidence="14">
    <location>
        <begin position="675"/>
        <end position="890"/>
    </location>
</feature>
<dbReference type="PRINTS" id="PR00075">
    <property type="entry name" value="FACDDSATRASE"/>
</dbReference>
<feature type="domain" description="Retroviral polymerase SH3-like" evidence="16">
    <location>
        <begin position="150"/>
        <end position="209"/>
    </location>
</feature>
<evidence type="ECO:0000256" key="1">
    <source>
        <dbReference type="ARBA" id="ARBA00004141"/>
    </source>
</evidence>
<evidence type="ECO:0000256" key="3">
    <source>
        <dbReference type="ARBA" id="ARBA00009295"/>
    </source>
</evidence>
<evidence type="ECO:0000256" key="7">
    <source>
        <dbReference type="ARBA" id="ARBA00023002"/>
    </source>
</evidence>
<keyword evidence="8" id="KW-0408">Iron</keyword>
<evidence type="ECO:0000259" key="14">
    <source>
        <dbReference type="Pfam" id="PF00487"/>
    </source>
</evidence>
<evidence type="ECO:0000256" key="11">
    <source>
        <dbReference type="RuleBase" id="RU000581"/>
    </source>
</evidence>
<feature type="compositionally biased region" description="Polar residues" evidence="12">
    <location>
        <begin position="259"/>
        <end position="268"/>
    </location>
</feature>
<dbReference type="CDD" id="cd03505">
    <property type="entry name" value="Delta9-FADS-like"/>
    <property type="match status" value="1"/>
</dbReference>
<comment type="cofactor">
    <cofactor evidence="11">
        <name>Fe(2+)</name>
        <dbReference type="ChEBI" id="CHEBI:29033"/>
    </cofactor>
</comment>
<feature type="domain" description="Reverse transcriptase Ty1/copia-type" evidence="15">
    <location>
        <begin position="294"/>
        <end position="389"/>
    </location>
</feature>
<dbReference type="InterPro" id="IPR013103">
    <property type="entry name" value="RVT_2"/>
</dbReference>
<evidence type="ECO:0000259" key="16">
    <source>
        <dbReference type="Pfam" id="PF25597"/>
    </source>
</evidence>
<dbReference type="InterPro" id="IPR005804">
    <property type="entry name" value="FA_desaturase_dom"/>
</dbReference>
<evidence type="ECO:0000256" key="9">
    <source>
        <dbReference type="ARBA" id="ARBA00023098"/>
    </source>
</evidence>
<feature type="compositionally biased region" description="Polar residues" evidence="12">
    <location>
        <begin position="277"/>
        <end position="290"/>
    </location>
</feature>
<comment type="similarity">
    <text evidence="3 11">Belongs to the fatty acid desaturase type 1 family.</text>
</comment>
<dbReference type="InterPro" id="IPR015876">
    <property type="entry name" value="Acyl-CoA_DS"/>
</dbReference>
<protein>
    <submittedName>
        <fullName evidence="17">Palmitoyl-monogalactosyldiacylglycerol delta-7 desaturase, chloroplastic-like</fullName>
    </submittedName>
</protein>
<evidence type="ECO:0000256" key="12">
    <source>
        <dbReference type="SAM" id="MobiDB-lite"/>
    </source>
</evidence>